<dbReference type="PANTHER" id="PTHR47926:SF426">
    <property type="entry name" value="TETRATRICOPEPTIDE-LIKE HELICAL DOMAIN SUPERFAMILY, DYW DOMAIN-CONTAINING PROTEIN"/>
    <property type="match status" value="1"/>
</dbReference>
<evidence type="ECO:0000313" key="3">
    <source>
        <dbReference type="EMBL" id="KAF6167620.1"/>
    </source>
</evidence>
<dbReference type="Pfam" id="PF20431">
    <property type="entry name" value="E_motif"/>
    <property type="match status" value="1"/>
</dbReference>
<keyword evidence="4" id="KW-1185">Reference proteome</keyword>
<proteinExistence type="predicted"/>
<dbReference type="SUPFAM" id="SSF48452">
    <property type="entry name" value="TPR-like"/>
    <property type="match status" value="1"/>
</dbReference>
<dbReference type="EMBL" id="JACGCM010000723">
    <property type="protein sequence ID" value="KAF6167620.1"/>
    <property type="molecule type" value="Genomic_DNA"/>
</dbReference>
<dbReference type="NCBIfam" id="TIGR00756">
    <property type="entry name" value="PPR"/>
    <property type="match status" value="2"/>
</dbReference>
<dbReference type="OrthoDB" id="185373at2759"/>
<evidence type="ECO:0000256" key="1">
    <source>
        <dbReference type="ARBA" id="ARBA00022737"/>
    </source>
</evidence>
<dbReference type="InterPro" id="IPR011990">
    <property type="entry name" value="TPR-like_helical_dom_sf"/>
</dbReference>
<feature type="repeat" description="PPR" evidence="2">
    <location>
        <begin position="112"/>
        <end position="142"/>
    </location>
</feature>
<evidence type="ECO:0000256" key="2">
    <source>
        <dbReference type="PROSITE-ProRule" id="PRU00708"/>
    </source>
</evidence>
<dbReference type="AlphaFoldDB" id="A0A7J7NKS6"/>
<sequence>MGLYNANNHQLLLPYTKLLASHVNQACHEQALSLFHHIHTTLSLILDPFVFPLALKCCAALRRPRLGTTIHAYTTKAFHNNAFIACALVDMYGKCVSVSSARNLFDEIPQRNVVVWNSMISLYCKHNDVSAARGLFESMNVAPNPSSFNCILAALCESSGAENGGCYEAIGFYRGMQVLGVRPNLITVLALLPVCVGVVALNLIKELHGYSIRNNIGWSRPHLSSGLVEAYGRCGCLGNARRIFDRMSEKDVVAWSSMVSVYALHGEVETALSLFQQMELARVRPDAITFLGVLKACSHAGLADEAQMYFRKMQSYYKVKASSDHYACLVDVLSRAGRLYEAYKVLREMPVKATAKAWGALLAACRSYGEMELAEVAGRVLFEIEPNNAGNYVLLASIYSAAGRFKEAERVRTEMKDRGVKSLPGSSWVIDHD</sequence>
<gene>
    <name evidence="3" type="ORF">GIB67_031203</name>
</gene>
<evidence type="ECO:0008006" key="5">
    <source>
        <dbReference type="Google" id="ProtNLM"/>
    </source>
</evidence>
<feature type="repeat" description="PPR" evidence="2">
    <location>
        <begin position="388"/>
        <end position="422"/>
    </location>
</feature>
<dbReference type="InterPro" id="IPR002885">
    <property type="entry name" value="PPR_rpt"/>
</dbReference>
<dbReference type="GO" id="GO:0003723">
    <property type="term" value="F:RNA binding"/>
    <property type="evidence" value="ECO:0007669"/>
    <property type="project" value="InterPro"/>
</dbReference>
<dbReference type="Pfam" id="PF13041">
    <property type="entry name" value="PPR_2"/>
    <property type="match status" value="2"/>
</dbReference>
<evidence type="ECO:0000313" key="4">
    <source>
        <dbReference type="Proteomes" id="UP000541444"/>
    </source>
</evidence>
<dbReference type="InterPro" id="IPR046848">
    <property type="entry name" value="E_motif"/>
</dbReference>
<dbReference type="FunFam" id="1.25.40.10:FF:000090">
    <property type="entry name" value="Pentatricopeptide repeat-containing protein, chloroplastic"/>
    <property type="match status" value="1"/>
</dbReference>
<feature type="repeat" description="PPR" evidence="2">
    <location>
        <begin position="251"/>
        <end position="285"/>
    </location>
</feature>
<comment type="caution">
    <text evidence="3">The sequence shown here is derived from an EMBL/GenBank/DDBJ whole genome shotgun (WGS) entry which is preliminary data.</text>
</comment>
<dbReference type="InterPro" id="IPR046960">
    <property type="entry name" value="PPR_At4g14850-like_plant"/>
</dbReference>
<organism evidence="3 4">
    <name type="scientific">Kingdonia uniflora</name>
    <dbReference type="NCBI Taxonomy" id="39325"/>
    <lineage>
        <taxon>Eukaryota</taxon>
        <taxon>Viridiplantae</taxon>
        <taxon>Streptophyta</taxon>
        <taxon>Embryophyta</taxon>
        <taxon>Tracheophyta</taxon>
        <taxon>Spermatophyta</taxon>
        <taxon>Magnoliopsida</taxon>
        <taxon>Ranunculales</taxon>
        <taxon>Circaeasteraceae</taxon>
        <taxon>Kingdonia</taxon>
    </lineage>
</organism>
<accession>A0A7J7NKS6</accession>
<keyword evidence="1" id="KW-0677">Repeat</keyword>
<dbReference type="PROSITE" id="PS51375">
    <property type="entry name" value="PPR"/>
    <property type="match status" value="3"/>
</dbReference>
<dbReference type="GO" id="GO:0009451">
    <property type="term" value="P:RNA modification"/>
    <property type="evidence" value="ECO:0007669"/>
    <property type="project" value="InterPro"/>
</dbReference>
<protein>
    <recommendedName>
        <fullName evidence="5">Pentatricopeptide repeat-containing protein</fullName>
    </recommendedName>
</protein>
<dbReference type="FunFam" id="1.25.40.10:FF:000344">
    <property type="entry name" value="Pentatricopeptide repeat-containing protein"/>
    <property type="match status" value="1"/>
</dbReference>
<name>A0A7J7NKS6_9MAGN</name>
<dbReference type="Gene3D" id="1.25.40.10">
    <property type="entry name" value="Tetratricopeptide repeat domain"/>
    <property type="match status" value="2"/>
</dbReference>
<reference evidence="3 4" key="1">
    <citation type="journal article" date="2020" name="IScience">
        <title>Genome Sequencing of the Endangered Kingdonia uniflora (Circaeasteraceae, Ranunculales) Reveals Potential Mechanisms of Evolutionary Specialization.</title>
        <authorList>
            <person name="Sun Y."/>
            <person name="Deng T."/>
            <person name="Zhang A."/>
            <person name="Moore M.J."/>
            <person name="Landis J.B."/>
            <person name="Lin N."/>
            <person name="Zhang H."/>
            <person name="Zhang X."/>
            <person name="Huang J."/>
            <person name="Zhang X."/>
            <person name="Sun H."/>
            <person name="Wang H."/>
        </authorList>
    </citation>
    <scope>NUCLEOTIDE SEQUENCE [LARGE SCALE GENOMIC DNA]</scope>
    <source>
        <strain evidence="3">TB1705</strain>
        <tissue evidence="3">Leaf</tissue>
    </source>
</reference>
<dbReference type="PANTHER" id="PTHR47926">
    <property type="entry name" value="PENTATRICOPEPTIDE REPEAT-CONTAINING PROTEIN"/>
    <property type="match status" value="1"/>
</dbReference>
<dbReference type="Pfam" id="PF01535">
    <property type="entry name" value="PPR"/>
    <property type="match status" value="1"/>
</dbReference>
<dbReference type="Proteomes" id="UP000541444">
    <property type="component" value="Unassembled WGS sequence"/>
</dbReference>